<dbReference type="EMBL" id="JBHUKR010000023">
    <property type="protein sequence ID" value="MFD2421891.1"/>
    <property type="molecule type" value="Genomic_DNA"/>
</dbReference>
<organism evidence="1 2">
    <name type="scientific">Amycolatopsis pigmentata</name>
    <dbReference type="NCBI Taxonomy" id="450801"/>
    <lineage>
        <taxon>Bacteria</taxon>
        <taxon>Bacillati</taxon>
        <taxon>Actinomycetota</taxon>
        <taxon>Actinomycetes</taxon>
        <taxon>Pseudonocardiales</taxon>
        <taxon>Pseudonocardiaceae</taxon>
        <taxon>Amycolatopsis</taxon>
    </lineage>
</organism>
<dbReference type="SUPFAM" id="SSF51735">
    <property type="entry name" value="NAD(P)-binding Rossmann-fold domains"/>
    <property type="match status" value="1"/>
</dbReference>
<reference evidence="2" key="1">
    <citation type="journal article" date="2019" name="Int. J. Syst. Evol. Microbiol.">
        <title>The Global Catalogue of Microorganisms (GCM) 10K type strain sequencing project: providing services to taxonomists for standard genome sequencing and annotation.</title>
        <authorList>
            <consortium name="The Broad Institute Genomics Platform"/>
            <consortium name="The Broad Institute Genome Sequencing Center for Infectious Disease"/>
            <person name="Wu L."/>
            <person name="Ma J."/>
        </authorList>
    </citation>
    <scope>NUCLEOTIDE SEQUENCE [LARGE SCALE GENOMIC DNA]</scope>
    <source>
        <strain evidence="2">CGMCC 4.7645</strain>
    </source>
</reference>
<accession>A0ABW5G470</accession>
<dbReference type="InterPro" id="IPR036291">
    <property type="entry name" value="NAD(P)-bd_dom_sf"/>
</dbReference>
<name>A0ABW5G470_9PSEU</name>
<evidence type="ECO:0008006" key="3">
    <source>
        <dbReference type="Google" id="ProtNLM"/>
    </source>
</evidence>
<dbReference type="Gene3D" id="3.40.50.720">
    <property type="entry name" value="NAD(P)-binding Rossmann-like Domain"/>
    <property type="match status" value="1"/>
</dbReference>
<evidence type="ECO:0000313" key="1">
    <source>
        <dbReference type="EMBL" id="MFD2421891.1"/>
    </source>
</evidence>
<dbReference type="Proteomes" id="UP001597417">
    <property type="component" value="Unassembled WGS sequence"/>
</dbReference>
<gene>
    <name evidence="1" type="ORF">ACFSXZ_36745</name>
</gene>
<keyword evidence="2" id="KW-1185">Reference proteome</keyword>
<comment type="caution">
    <text evidence="1">The sequence shown here is derived from an EMBL/GenBank/DDBJ whole genome shotgun (WGS) entry which is preliminary data.</text>
</comment>
<proteinExistence type="predicted"/>
<sequence>MKARFEAIEVLEYSPAPSDPGTIGAVDAAEVTVESLLPQLDVHLFGGVTAVRQVLPDMVARGTGTILVSTGASSGPVIHPPFANIAAASGALRNWVLNLHAALEPRGVYAAHVAIATWIGQAGPDSRPEVIAETYWELHQTRREAERLYAVPSAS</sequence>
<dbReference type="PANTHER" id="PTHR43431:SF7">
    <property type="entry name" value="OXIDOREDUCTASE, SHORT CHAIN DEHYDROGENASE_REDUCTASE FAMILY (AFU_ORTHOLOGUE AFUA_5G14000)"/>
    <property type="match status" value="1"/>
</dbReference>
<dbReference type="PANTHER" id="PTHR43431">
    <property type="entry name" value="OXIDOREDUCTASE, SHORT CHAIN DEHYDROGENASE/REDUCTASE FAMILY (AFU_ORTHOLOGUE AFUA_5G14000)"/>
    <property type="match status" value="1"/>
</dbReference>
<dbReference type="RefSeq" id="WP_378270709.1">
    <property type="nucleotide sequence ID" value="NZ_JBHUKR010000023.1"/>
</dbReference>
<evidence type="ECO:0000313" key="2">
    <source>
        <dbReference type="Proteomes" id="UP001597417"/>
    </source>
</evidence>
<protein>
    <recommendedName>
        <fullName evidence="3">Short chain dehydrogenase</fullName>
    </recommendedName>
</protein>